<sequence length="87" mass="9090">MQNAPLVLRSAAENAMAIAILDGSNDGTGAASVESGGRIIVTVLSKRMRETATPSDVEGGWGFWISVLLSDRVGGWGGDEGWRGEVE</sequence>
<protein>
    <submittedName>
        <fullName evidence="1">Uncharacterized protein</fullName>
    </submittedName>
</protein>
<evidence type="ECO:0000313" key="1">
    <source>
        <dbReference type="EMBL" id="KAB8289844.1"/>
    </source>
</evidence>
<accession>A0A5N6JR07</accession>
<dbReference type="EMBL" id="VIGI01000020">
    <property type="protein sequence ID" value="KAB8289844.1"/>
    <property type="molecule type" value="Genomic_DNA"/>
</dbReference>
<organism evidence="1 2">
    <name type="scientific">Monilinia laxa</name>
    <name type="common">Brown rot fungus</name>
    <name type="synonym">Sclerotinia laxa</name>
    <dbReference type="NCBI Taxonomy" id="61186"/>
    <lineage>
        <taxon>Eukaryota</taxon>
        <taxon>Fungi</taxon>
        <taxon>Dikarya</taxon>
        <taxon>Ascomycota</taxon>
        <taxon>Pezizomycotina</taxon>
        <taxon>Leotiomycetes</taxon>
        <taxon>Helotiales</taxon>
        <taxon>Sclerotiniaceae</taxon>
        <taxon>Monilinia</taxon>
    </lineage>
</organism>
<keyword evidence="2" id="KW-1185">Reference proteome</keyword>
<name>A0A5N6JR07_MONLA</name>
<evidence type="ECO:0000313" key="2">
    <source>
        <dbReference type="Proteomes" id="UP000326757"/>
    </source>
</evidence>
<dbReference type="AlphaFoldDB" id="A0A5N6JR07"/>
<gene>
    <name evidence="1" type="ORF">EYC80_010476</name>
</gene>
<reference evidence="1 2" key="1">
    <citation type="submission" date="2019-06" db="EMBL/GenBank/DDBJ databases">
        <title>Genome Sequence of the Brown Rot Fungal Pathogen Monilinia laxa.</title>
        <authorList>
            <person name="De Miccolis Angelini R.M."/>
            <person name="Landi L."/>
            <person name="Abate D."/>
            <person name="Pollastro S."/>
            <person name="Romanazzi G."/>
            <person name="Faretra F."/>
        </authorList>
    </citation>
    <scope>NUCLEOTIDE SEQUENCE [LARGE SCALE GENOMIC DNA]</scope>
    <source>
        <strain evidence="1 2">Mlax316</strain>
    </source>
</reference>
<comment type="caution">
    <text evidence="1">The sequence shown here is derived from an EMBL/GenBank/DDBJ whole genome shotgun (WGS) entry which is preliminary data.</text>
</comment>
<proteinExistence type="predicted"/>
<dbReference type="Proteomes" id="UP000326757">
    <property type="component" value="Unassembled WGS sequence"/>
</dbReference>
<dbReference type="OrthoDB" id="3474822at2759"/>